<dbReference type="OrthoDB" id="67965at2759"/>
<evidence type="ECO:0000313" key="3">
    <source>
        <dbReference type="Proteomes" id="UP000683360"/>
    </source>
</evidence>
<keyword evidence="1" id="KW-1133">Transmembrane helix</keyword>
<accession>A0A8S3QES8</accession>
<protein>
    <recommendedName>
        <fullName evidence="4">Steroid 5-alpha reductase C-terminal domain-containing protein</fullName>
    </recommendedName>
</protein>
<dbReference type="EMBL" id="CAJPWZ010000459">
    <property type="protein sequence ID" value="CAG2193103.1"/>
    <property type="molecule type" value="Genomic_DNA"/>
</dbReference>
<dbReference type="Gene3D" id="1.20.120.1630">
    <property type="match status" value="1"/>
</dbReference>
<dbReference type="InterPro" id="IPR010721">
    <property type="entry name" value="UstE-like"/>
</dbReference>
<organism evidence="2 3">
    <name type="scientific">Mytilus edulis</name>
    <name type="common">Blue mussel</name>
    <dbReference type="NCBI Taxonomy" id="6550"/>
    <lineage>
        <taxon>Eukaryota</taxon>
        <taxon>Metazoa</taxon>
        <taxon>Spiralia</taxon>
        <taxon>Lophotrochozoa</taxon>
        <taxon>Mollusca</taxon>
        <taxon>Bivalvia</taxon>
        <taxon>Autobranchia</taxon>
        <taxon>Pteriomorphia</taxon>
        <taxon>Mytilida</taxon>
        <taxon>Mytiloidea</taxon>
        <taxon>Mytilidae</taxon>
        <taxon>Mytilinae</taxon>
        <taxon>Mytilus</taxon>
    </lineage>
</organism>
<proteinExistence type="predicted"/>
<evidence type="ECO:0000313" key="2">
    <source>
        <dbReference type="EMBL" id="CAG2193103.1"/>
    </source>
</evidence>
<feature type="transmembrane region" description="Helical" evidence="1">
    <location>
        <begin position="144"/>
        <end position="168"/>
    </location>
</feature>
<reference evidence="2" key="1">
    <citation type="submission" date="2021-03" db="EMBL/GenBank/DDBJ databases">
        <authorList>
            <person name="Bekaert M."/>
        </authorList>
    </citation>
    <scope>NUCLEOTIDE SEQUENCE</scope>
</reference>
<dbReference type="Pfam" id="PF06966">
    <property type="entry name" value="DUF1295"/>
    <property type="match status" value="1"/>
</dbReference>
<sequence length="266" mass="30718">MGSNLAKSNLVKAAAVDFGIQWACWAVAATLKTEKFYDLAGSSTFFLLALQSLRWNRTYFTRQKVQTGMVMAWAVRLGTFLFTRILKEGHDKRFNKVRDNPRVFWFYWTVQGVWVLLTLLPTLLVNSKKEDQPLTKKDYIGWGLWIAGFILRLSPIIRNLASGIILITRYSKVNYGQFINVGLWKMVQYPNYLGEIMMWSGLYLTSTSVLKGWEHLAVVSPIFLTYLLTNLSGIPLQEKSAMRRYGSNPDFLKHIQNTKKLIPFIW</sequence>
<keyword evidence="1" id="KW-0812">Transmembrane</keyword>
<dbReference type="PROSITE" id="PS50244">
    <property type="entry name" value="S5A_REDUCTASE"/>
    <property type="match status" value="1"/>
</dbReference>
<feature type="transmembrane region" description="Helical" evidence="1">
    <location>
        <begin position="104"/>
        <end position="124"/>
    </location>
</feature>
<keyword evidence="3" id="KW-1185">Reference proteome</keyword>
<name>A0A8S3QES8_MYTED</name>
<dbReference type="PANTHER" id="PTHR32251:SF17">
    <property type="entry name" value="STEROID 5-ALPHA REDUCTASE C-TERMINAL DOMAIN-CONTAINING PROTEIN"/>
    <property type="match status" value="1"/>
</dbReference>
<evidence type="ECO:0000256" key="1">
    <source>
        <dbReference type="SAM" id="Phobius"/>
    </source>
</evidence>
<keyword evidence="1" id="KW-0472">Membrane</keyword>
<gene>
    <name evidence="2" type="ORF">MEDL_8440</name>
</gene>
<dbReference type="PANTHER" id="PTHR32251">
    <property type="entry name" value="3-OXO-5-ALPHA-STEROID 4-DEHYDROGENASE"/>
    <property type="match status" value="1"/>
</dbReference>
<dbReference type="AlphaFoldDB" id="A0A8S3QES8"/>
<dbReference type="GO" id="GO:0016020">
    <property type="term" value="C:membrane"/>
    <property type="evidence" value="ECO:0007669"/>
    <property type="project" value="TreeGrafter"/>
</dbReference>
<comment type="caution">
    <text evidence="2">The sequence shown here is derived from an EMBL/GenBank/DDBJ whole genome shotgun (WGS) entry which is preliminary data.</text>
</comment>
<dbReference type="Proteomes" id="UP000683360">
    <property type="component" value="Unassembled WGS sequence"/>
</dbReference>
<evidence type="ECO:0008006" key="4">
    <source>
        <dbReference type="Google" id="ProtNLM"/>
    </source>
</evidence>